<comment type="similarity">
    <text evidence="2 7 8">Belongs to the GPI family.</text>
</comment>
<protein>
    <recommendedName>
        <fullName evidence="7">Glucose-6-phosphate isomerase</fullName>
        <shortName evidence="7">GPI</shortName>
        <ecNumber evidence="7">5.3.1.9</ecNumber>
    </recommendedName>
    <alternativeName>
        <fullName evidence="7">Phosphoglucose isomerase</fullName>
        <shortName evidence="7">PGI</shortName>
    </alternativeName>
    <alternativeName>
        <fullName evidence="7">Phosphohexose isomerase</fullName>
        <shortName evidence="7">PHI</shortName>
    </alternativeName>
</protein>
<dbReference type="InterPro" id="IPR035482">
    <property type="entry name" value="SIS_PGI_2"/>
</dbReference>
<dbReference type="NCBIfam" id="NF001211">
    <property type="entry name" value="PRK00179.1"/>
    <property type="match status" value="1"/>
</dbReference>
<dbReference type="CDD" id="cd05015">
    <property type="entry name" value="SIS_PGI_1"/>
    <property type="match status" value="1"/>
</dbReference>
<dbReference type="InterPro" id="IPR001672">
    <property type="entry name" value="G6P_Isomerase"/>
</dbReference>
<keyword evidence="10" id="KW-1185">Reference proteome</keyword>
<dbReference type="PRINTS" id="PR00662">
    <property type="entry name" value="G6PISOMERASE"/>
</dbReference>
<dbReference type="EMBL" id="CP022579">
    <property type="protein sequence ID" value="QEL66174.1"/>
    <property type="molecule type" value="Genomic_DNA"/>
</dbReference>
<dbReference type="InterPro" id="IPR035476">
    <property type="entry name" value="SIS_PGI_1"/>
</dbReference>
<comment type="pathway">
    <text evidence="1 7 8">Carbohydrate degradation; glycolysis; D-glyceraldehyde 3-phosphate and glycerone phosphate from D-glucose: step 2/4.</text>
</comment>
<dbReference type="Proteomes" id="UP000323671">
    <property type="component" value="Chromosome"/>
</dbReference>
<dbReference type="GO" id="GO:0006094">
    <property type="term" value="P:gluconeogenesis"/>
    <property type="evidence" value="ECO:0007669"/>
    <property type="project" value="UniProtKB-UniRule"/>
</dbReference>
<accession>A0A5C1EBU6</accession>
<comment type="pathway">
    <text evidence="7">Carbohydrate biosynthesis; gluconeogenesis.</text>
</comment>
<evidence type="ECO:0000256" key="5">
    <source>
        <dbReference type="ARBA" id="ARBA00023235"/>
    </source>
</evidence>
<dbReference type="PANTHER" id="PTHR11469:SF1">
    <property type="entry name" value="GLUCOSE-6-PHOSPHATE ISOMERASE"/>
    <property type="match status" value="1"/>
</dbReference>
<dbReference type="KEGG" id="otr:OTERR_26980"/>
<dbReference type="GO" id="GO:0097367">
    <property type="term" value="F:carbohydrate derivative binding"/>
    <property type="evidence" value="ECO:0007669"/>
    <property type="project" value="InterPro"/>
</dbReference>
<dbReference type="InterPro" id="IPR046348">
    <property type="entry name" value="SIS_dom_sf"/>
</dbReference>
<dbReference type="PROSITE" id="PS00765">
    <property type="entry name" value="P_GLUCOSE_ISOMERASE_1"/>
    <property type="match status" value="1"/>
</dbReference>
<dbReference type="GO" id="GO:0005829">
    <property type="term" value="C:cytosol"/>
    <property type="evidence" value="ECO:0007669"/>
    <property type="project" value="TreeGrafter"/>
</dbReference>
<dbReference type="PROSITE" id="PS00174">
    <property type="entry name" value="P_GLUCOSE_ISOMERASE_2"/>
    <property type="match status" value="1"/>
</dbReference>
<feature type="active site" description="Proton donor" evidence="7">
    <location>
        <position position="364"/>
    </location>
</feature>
<keyword evidence="4 7" id="KW-0324">Glycolysis</keyword>
<dbReference type="InterPro" id="IPR023096">
    <property type="entry name" value="G6P_Isomerase_C"/>
</dbReference>
<feature type="active site" evidence="7">
    <location>
        <position position="395"/>
    </location>
</feature>
<evidence type="ECO:0000256" key="6">
    <source>
        <dbReference type="ARBA" id="ARBA00029321"/>
    </source>
</evidence>
<evidence type="ECO:0000313" key="10">
    <source>
        <dbReference type="Proteomes" id="UP000323671"/>
    </source>
</evidence>
<evidence type="ECO:0000256" key="4">
    <source>
        <dbReference type="ARBA" id="ARBA00023152"/>
    </source>
</evidence>
<dbReference type="RefSeq" id="WP_149426126.1">
    <property type="nucleotide sequence ID" value="NZ_CP022579.1"/>
</dbReference>
<dbReference type="Gene3D" id="1.10.1390.10">
    <property type="match status" value="1"/>
</dbReference>
<keyword evidence="7" id="KW-0963">Cytoplasm</keyword>
<comment type="function">
    <text evidence="7">Catalyzes the reversible isomerization of glucose-6-phosphate to fructose-6-phosphate.</text>
</comment>
<dbReference type="PROSITE" id="PS51463">
    <property type="entry name" value="P_GLUCOSE_ISOMERASE_3"/>
    <property type="match status" value="1"/>
</dbReference>
<name>A0A5C1EBU6_9RHOO</name>
<organism evidence="9 10">
    <name type="scientific">Oryzomicrobium terrae</name>
    <dbReference type="NCBI Taxonomy" id="1735038"/>
    <lineage>
        <taxon>Bacteria</taxon>
        <taxon>Pseudomonadati</taxon>
        <taxon>Pseudomonadota</taxon>
        <taxon>Betaproteobacteria</taxon>
        <taxon>Rhodocyclales</taxon>
        <taxon>Rhodocyclaceae</taxon>
        <taxon>Oryzomicrobium</taxon>
    </lineage>
</organism>
<evidence type="ECO:0000256" key="7">
    <source>
        <dbReference type="HAMAP-Rule" id="MF_00473"/>
    </source>
</evidence>
<feature type="active site" evidence="7">
    <location>
        <position position="523"/>
    </location>
</feature>
<dbReference type="GO" id="GO:0006096">
    <property type="term" value="P:glycolytic process"/>
    <property type="evidence" value="ECO:0007669"/>
    <property type="project" value="UniProtKB-UniRule"/>
</dbReference>
<dbReference type="InterPro" id="IPR018189">
    <property type="entry name" value="Phosphoglucose_isomerase_CS"/>
</dbReference>
<dbReference type="UniPathway" id="UPA00109">
    <property type="reaction ID" value="UER00181"/>
</dbReference>
<dbReference type="HAMAP" id="MF_00473">
    <property type="entry name" value="G6P_isomerase"/>
    <property type="match status" value="1"/>
</dbReference>
<comment type="catalytic activity">
    <reaction evidence="6 7 8">
        <text>alpha-D-glucose 6-phosphate = beta-D-fructose 6-phosphate</text>
        <dbReference type="Rhea" id="RHEA:11816"/>
        <dbReference type="ChEBI" id="CHEBI:57634"/>
        <dbReference type="ChEBI" id="CHEBI:58225"/>
        <dbReference type="EC" id="5.3.1.9"/>
    </reaction>
</comment>
<gene>
    <name evidence="7 9" type="primary">pgi</name>
    <name evidence="9" type="ORF">OTERR_26980</name>
</gene>
<proteinExistence type="inferred from homology"/>
<dbReference type="AlphaFoldDB" id="A0A5C1EBU6"/>
<evidence type="ECO:0000256" key="2">
    <source>
        <dbReference type="ARBA" id="ARBA00006604"/>
    </source>
</evidence>
<dbReference type="PANTHER" id="PTHR11469">
    <property type="entry name" value="GLUCOSE-6-PHOSPHATE ISOMERASE"/>
    <property type="match status" value="1"/>
</dbReference>
<evidence type="ECO:0000256" key="3">
    <source>
        <dbReference type="ARBA" id="ARBA00022432"/>
    </source>
</evidence>
<keyword evidence="5 7" id="KW-0413">Isomerase</keyword>
<dbReference type="GO" id="GO:0004347">
    <property type="term" value="F:glucose-6-phosphate isomerase activity"/>
    <property type="evidence" value="ECO:0007669"/>
    <property type="project" value="UniProtKB-UniRule"/>
</dbReference>
<reference evidence="9 10" key="1">
    <citation type="submission" date="2017-07" db="EMBL/GenBank/DDBJ databases">
        <title>Complete genome sequence of Oryzomicrobium terrae TPP412.</title>
        <authorList>
            <person name="Chiu L.-W."/>
            <person name="Lo K.-J."/>
            <person name="Tsai Y.-M."/>
            <person name="Lin S.-S."/>
            <person name="Kuo C.-H."/>
            <person name="Liu C.-T."/>
        </authorList>
    </citation>
    <scope>NUCLEOTIDE SEQUENCE [LARGE SCALE GENOMIC DNA]</scope>
    <source>
        <strain evidence="9 10">TPP412</strain>
    </source>
</reference>
<dbReference type="CDD" id="cd05016">
    <property type="entry name" value="SIS_PGI_2"/>
    <property type="match status" value="1"/>
</dbReference>
<dbReference type="EC" id="5.3.1.9" evidence="7"/>
<comment type="subcellular location">
    <subcellularLocation>
        <location evidence="7">Cytoplasm</location>
    </subcellularLocation>
</comment>
<dbReference type="SUPFAM" id="SSF53697">
    <property type="entry name" value="SIS domain"/>
    <property type="match status" value="1"/>
</dbReference>
<dbReference type="Pfam" id="PF00342">
    <property type="entry name" value="PGI"/>
    <property type="match status" value="1"/>
</dbReference>
<dbReference type="Gene3D" id="3.40.50.10490">
    <property type="entry name" value="Glucose-6-phosphate isomerase like protein, domain 1"/>
    <property type="match status" value="2"/>
</dbReference>
<keyword evidence="3 7" id="KW-0312">Gluconeogenesis</keyword>
<evidence type="ECO:0000313" key="9">
    <source>
        <dbReference type="EMBL" id="QEL66174.1"/>
    </source>
</evidence>
<sequence length="558" mass="61062">MTAQDVCLLPITHTTAWQALAAHRDSLRGRHLRDFFAAEPDRFARMGLSLGDLLVDFSKQRIDARGLALLTDLARAADVEGWRAKLFAGETINASEKRAVLHPALRHLDPTPFPSAAFDVMPEVRQVRDQMRDFAERVRAGLWRGYTGEAIRHVVNIGIGGSDLGPKMAVRALSAFEHPGLHLHFVSNLDGAQLAPLLETLDPRATLFIVASKTFSTQETLINARTARDWLLAAVGNEERHQAALARHFVAVTAEVAKANEFGIPAENTFAFWDWVGGRYSLWSAVGLSVALSIGMSGFERLLSGAAAMDAHFREAPLERNLPVLMALLGIWNTNFLGAETSAVLPYNESLRSLPAYLQQLEMESNGKAISREGQPLPCRTNPIVWGEIGVNGQHAFFQLLHQGGWLVPCDFIAAAASDYPLPGHHAPLLANCLAQSAALAFGRTEEEARRELEAEGLSADEIDALLPFKVFQGNQPSTTLLLPRLDAYHLGALVALYEHKVFVQGVVWGINSFDQWGVELGKRVASRVLPVLEGAPADDLDASTRGLVAYCQRHGHR</sequence>
<dbReference type="GO" id="GO:0048029">
    <property type="term" value="F:monosaccharide binding"/>
    <property type="evidence" value="ECO:0007669"/>
    <property type="project" value="TreeGrafter"/>
</dbReference>
<dbReference type="UniPathway" id="UPA00138"/>
<evidence type="ECO:0000256" key="8">
    <source>
        <dbReference type="RuleBase" id="RU000612"/>
    </source>
</evidence>
<dbReference type="GO" id="GO:0051156">
    <property type="term" value="P:glucose 6-phosphate metabolic process"/>
    <property type="evidence" value="ECO:0007669"/>
    <property type="project" value="TreeGrafter"/>
</dbReference>
<evidence type="ECO:0000256" key="1">
    <source>
        <dbReference type="ARBA" id="ARBA00004926"/>
    </source>
</evidence>